<dbReference type="InterPro" id="IPR052025">
    <property type="entry name" value="Xyloglucanase_GH74"/>
</dbReference>
<keyword evidence="4" id="KW-0378">Hydrolase</keyword>
<evidence type="ECO:0000256" key="1">
    <source>
        <dbReference type="ARBA" id="ARBA00022737"/>
    </source>
</evidence>
<dbReference type="PANTHER" id="PTHR43739:SF5">
    <property type="entry name" value="EXO-ALPHA-SIALIDASE"/>
    <property type="match status" value="1"/>
</dbReference>
<sequence length="992" mass="108610">MRRVSAFALLALLASFADAQNVDPVVHLPNDVAPTPAAERLEAAAQRERLAEASPVAEVPFRSVGPTVMSGRVTAVEGRPGDPSTFYVAYASGGLWVTDNGGASFVPLFDHMPTITIGDLDVDWRDPEGDGPTLWVGTGEANSSRSSYAGTGVYLSRDGGATWEHVGLEETQHIGRVAVHPDDPQTVYVAATGHLYSPNPERGVYRTTDGGATWERTLFVDDDTGAIDLILDPTNSDRVYAATWTRSRRAWDFREGGPGSAIWASDDGGATWERLSVEGSGFPTGATVGRIGLDAHPSGVLYAVVDNQARRPDEPDDDEPAVTRDRLRTISRADFLELAEEDLNAFLDANNVPYSYTAESILEDVRDGRLDPADLIAFLEDANAQLFDTPVIGAEVYRSDDGGRSWTRTHEDTLDDLFYSYGYYFAIVRVDPADADRVYVLGVPLVASVDGGATWERADAEHVHVDHHDLWFDPERPGFALSGNDGGLNLTYDGGATWTKLNRPAVGQFYTVQVDDAEPYNVYGGLQDNGVWVGPSTYEPSPEWRAEGDYPYRRLFGGDGMQVQVDERDGTVYTGLQFGNYVRTTRDGGPIERTVPEHELGERPFRFNWQAPIWLSRHLPDVLYMGSDKVHRSLDRGETWEALSEDLTGGGRPGDVPYGTLTSLHESPFEFGLLAAGTDDGHVWVTEDGGRTWRDRSAGLPEDLWVSRVELSGHETRRLLVALNGYRWDHFDSYVYRSDDLGRTWERIGLDLPAEPVNVAKEDPHNPDVLYVGTDGGLYVSLDGGQSFSAFHGQRARLGTEVEEAGPFDEVEEGSRLPYVPVHDLVVQARERDLAVGTHGRSLWIADVGLVSRLTADVMARTLHVFPPDTLEHQSNWGERGYTWSDPSEPSVDVGYWTTAAGTARVRVLDADGGVVRQWDDAAEPGLNLMAYNLVSDEALEDDAEAGEDTGAFYLVPGTYTVEVSVGGATATAPLVVEPGPELRSRARKKMP</sequence>
<dbReference type="InterPro" id="IPR031778">
    <property type="entry name" value="Sortilin_N"/>
</dbReference>
<dbReference type="Proteomes" id="UP000216339">
    <property type="component" value="Unassembled WGS sequence"/>
</dbReference>
<keyword evidence="1" id="KW-0677">Repeat</keyword>
<dbReference type="CDD" id="cd15482">
    <property type="entry name" value="Sialidase_non-viral"/>
    <property type="match status" value="2"/>
</dbReference>
<dbReference type="AlphaFoldDB" id="A0A271J0J9"/>
<dbReference type="GO" id="GO:0016787">
    <property type="term" value="F:hydrolase activity"/>
    <property type="evidence" value="ECO:0007669"/>
    <property type="project" value="UniProtKB-KW"/>
</dbReference>
<evidence type="ECO:0000259" key="3">
    <source>
        <dbReference type="Pfam" id="PF15902"/>
    </source>
</evidence>
<dbReference type="EMBL" id="MQWD01000001">
    <property type="protein sequence ID" value="PAP76259.1"/>
    <property type="molecule type" value="Genomic_DNA"/>
</dbReference>
<evidence type="ECO:0000313" key="5">
    <source>
        <dbReference type="Proteomes" id="UP000216339"/>
    </source>
</evidence>
<evidence type="ECO:0000256" key="2">
    <source>
        <dbReference type="SAM" id="SignalP"/>
    </source>
</evidence>
<feature type="chain" id="PRO_5012809090" evidence="2">
    <location>
        <begin position="20"/>
        <end position="992"/>
    </location>
</feature>
<dbReference type="SUPFAM" id="SSF50939">
    <property type="entry name" value="Sialidases"/>
    <property type="match status" value="3"/>
</dbReference>
<dbReference type="GO" id="GO:0010411">
    <property type="term" value="P:xyloglucan metabolic process"/>
    <property type="evidence" value="ECO:0007669"/>
    <property type="project" value="TreeGrafter"/>
</dbReference>
<dbReference type="InterPro" id="IPR036278">
    <property type="entry name" value="Sialidase_sf"/>
</dbReference>
<feature type="signal peptide" evidence="2">
    <location>
        <begin position="1"/>
        <end position="19"/>
    </location>
</feature>
<keyword evidence="5" id="KW-1185">Reference proteome</keyword>
<gene>
    <name evidence="4" type="ORF">BSZ37_07275</name>
</gene>
<dbReference type="PANTHER" id="PTHR43739">
    <property type="entry name" value="XYLOGLUCANASE (EUROFUNG)"/>
    <property type="match status" value="1"/>
</dbReference>
<feature type="domain" description="Sortilin N-terminal" evidence="3">
    <location>
        <begin position="153"/>
        <end position="278"/>
    </location>
</feature>
<protein>
    <submittedName>
        <fullName evidence="4">Glycosyl hydrolase</fullName>
    </submittedName>
</protein>
<dbReference type="RefSeq" id="WP_095509907.1">
    <property type="nucleotide sequence ID" value="NZ_MQWD01000001.1"/>
</dbReference>
<organism evidence="4 5">
    <name type="scientific">Rubrivirga marina</name>
    <dbReference type="NCBI Taxonomy" id="1196024"/>
    <lineage>
        <taxon>Bacteria</taxon>
        <taxon>Pseudomonadati</taxon>
        <taxon>Rhodothermota</taxon>
        <taxon>Rhodothermia</taxon>
        <taxon>Rhodothermales</taxon>
        <taxon>Rubricoccaceae</taxon>
        <taxon>Rubrivirga</taxon>
    </lineage>
</organism>
<dbReference type="Gene3D" id="2.130.10.10">
    <property type="entry name" value="YVTN repeat-like/Quinoprotein amine dehydrogenase"/>
    <property type="match status" value="5"/>
</dbReference>
<reference evidence="4 5" key="1">
    <citation type="submission" date="2016-11" db="EMBL/GenBank/DDBJ databases">
        <title>Study of marine rhodopsin-containing bacteria.</title>
        <authorList>
            <person name="Yoshizawa S."/>
            <person name="Kumagai Y."/>
            <person name="Kogure K."/>
        </authorList>
    </citation>
    <scope>NUCLEOTIDE SEQUENCE [LARGE SCALE GENOMIC DNA]</scope>
    <source>
        <strain evidence="4 5">SAORIC-28</strain>
    </source>
</reference>
<dbReference type="OrthoDB" id="9757809at2"/>
<comment type="caution">
    <text evidence="4">The sequence shown here is derived from an EMBL/GenBank/DDBJ whole genome shotgun (WGS) entry which is preliminary data.</text>
</comment>
<accession>A0A271J0J9</accession>
<dbReference type="Pfam" id="PF15902">
    <property type="entry name" value="Sortilin-Vps10"/>
    <property type="match status" value="1"/>
</dbReference>
<name>A0A271J0J9_9BACT</name>
<evidence type="ECO:0000313" key="4">
    <source>
        <dbReference type="EMBL" id="PAP76259.1"/>
    </source>
</evidence>
<dbReference type="InterPro" id="IPR015943">
    <property type="entry name" value="WD40/YVTN_repeat-like_dom_sf"/>
</dbReference>
<proteinExistence type="predicted"/>
<keyword evidence="2" id="KW-0732">Signal</keyword>